<dbReference type="PANTHER" id="PTHR45980:SF9">
    <property type="entry name" value="PROTEASE DO-LIKE 10, MITOCHONDRIAL-RELATED"/>
    <property type="match status" value="1"/>
</dbReference>
<keyword evidence="7" id="KW-1185">Reference proteome</keyword>
<comment type="similarity">
    <text evidence="1">Belongs to the peptidase S1C family.</text>
</comment>
<evidence type="ECO:0000256" key="2">
    <source>
        <dbReference type="ARBA" id="ARBA00022670"/>
    </source>
</evidence>
<comment type="caution">
    <text evidence="6">The sequence shown here is derived from an EMBL/GenBank/DDBJ whole genome shotgun (WGS) entry which is preliminary data.</text>
</comment>
<keyword evidence="2" id="KW-0645">Protease</keyword>
<sequence>MGDRHLGTHSKTSEKVLKSVVKLFVQISTPNYSMPWQMKRQQQVFGSGFVISGRRILTNGHVVAYQKSVRVRKHGDAKKYNAHVIHVGHECDIAMLGVADETFWEDLCPLEFGEIPALEEDVVCVGFPTGGDNISVTRGVVSRVEIQRYAHSAVELLAIQIDAAINSGNSGGPALQDDKVIGIAFETLDNAENIGYIIPVTVIRHFLGDIEKSDMYNGFCRLGIKWQPIESEHMRNYFQLSTEQTGVLVTKVLPLFSCSSALKRGDVLMAVDEEVIADNGTVHFRGNERILFDYKLSQMFLGDICKLKILRQGEMMEVEVTLDLITSLVPTQLYDKRPSYLVYAGLVFVSLSQPYMQHQYGKDWARKAPIRLCDRVLYGILNQTGQEVILLSQVLASELTTGYETMANLQLFKVNGKPILNLKHLASLLDEITKPFSKPDDGEKEPGEKMQIILTTESCVKDNSLPKQAAVTEKSLEPNQRQGDNIIPLKEVCAIDESDSRFCAKLKTLEDVKKDSERGRSVCDSDSDSLMDYRSSSAEFSKQDFMKADSCSSDTLFLSTTQRNETFSGVEDDPTLLNREDFVHFELDKEKIIVLHIPTAYNAALEILQQYAIGQPRSDDLPLPP</sequence>
<evidence type="ECO:0000313" key="6">
    <source>
        <dbReference type="EMBL" id="KAJ7377100.1"/>
    </source>
</evidence>
<reference evidence="6" key="1">
    <citation type="submission" date="2023-01" db="EMBL/GenBank/DDBJ databases">
        <title>Genome assembly of the deep-sea coral Lophelia pertusa.</title>
        <authorList>
            <person name="Herrera S."/>
            <person name="Cordes E."/>
        </authorList>
    </citation>
    <scope>NUCLEOTIDE SEQUENCE</scope>
    <source>
        <strain evidence="6">USNM1676648</strain>
        <tissue evidence="6">Polyp</tissue>
    </source>
</reference>
<dbReference type="GO" id="GO:0006508">
    <property type="term" value="P:proteolysis"/>
    <property type="evidence" value="ECO:0007669"/>
    <property type="project" value="UniProtKB-KW"/>
</dbReference>
<dbReference type="InterPro" id="IPR001940">
    <property type="entry name" value="Peptidase_S1C"/>
</dbReference>
<dbReference type="EMBL" id="MU826383">
    <property type="protein sequence ID" value="KAJ7377100.1"/>
    <property type="molecule type" value="Genomic_DNA"/>
</dbReference>
<dbReference type="InterPro" id="IPR043504">
    <property type="entry name" value="Peptidase_S1_PA_chymotrypsin"/>
</dbReference>
<organism evidence="6 7">
    <name type="scientific">Desmophyllum pertusum</name>
    <dbReference type="NCBI Taxonomy" id="174260"/>
    <lineage>
        <taxon>Eukaryota</taxon>
        <taxon>Metazoa</taxon>
        <taxon>Cnidaria</taxon>
        <taxon>Anthozoa</taxon>
        <taxon>Hexacorallia</taxon>
        <taxon>Scleractinia</taxon>
        <taxon>Caryophylliina</taxon>
        <taxon>Caryophylliidae</taxon>
        <taxon>Desmophyllum</taxon>
    </lineage>
</organism>
<evidence type="ECO:0000256" key="4">
    <source>
        <dbReference type="ARBA" id="ARBA00022825"/>
    </source>
</evidence>
<dbReference type="InterPro" id="IPR009003">
    <property type="entry name" value="Peptidase_S1_PA"/>
</dbReference>
<dbReference type="GO" id="GO:0004252">
    <property type="term" value="F:serine-type endopeptidase activity"/>
    <property type="evidence" value="ECO:0007669"/>
    <property type="project" value="InterPro"/>
</dbReference>
<name>A0A9X0CVG8_9CNID</name>
<dbReference type="SUPFAM" id="SSF50494">
    <property type="entry name" value="Trypsin-like serine proteases"/>
    <property type="match status" value="1"/>
</dbReference>
<dbReference type="Proteomes" id="UP001163046">
    <property type="component" value="Unassembled WGS sequence"/>
</dbReference>
<evidence type="ECO:0000259" key="5">
    <source>
        <dbReference type="Pfam" id="PF17815"/>
    </source>
</evidence>
<dbReference type="InterPro" id="IPR036034">
    <property type="entry name" value="PDZ_sf"/>
</dbReference>
<gene>
    <name evidence="6" type="ORF">OS493_030694</name>
</gene>
<dbReference type="PRINTS" id="PR00834">
    <property type="entry name" value="PROTEASES2C"/>
</dbReference>
<evidence type="ECO:0000256" key="3">
    <source>
        <dbReference type="ARBA" id="ARBA00022801"/>
    </source>
</evidence>
<keyword evidence="3" id="KW-0378">Hydrolase</keyword>
<feature type="domain" description="Protease Do-like PDZ" evidence="5">
    <location>
        <begin position="578"/>
        <end position="620"/>
    </location>
</feature>
<evidence type="ECO:0000313" key="7">
    <source>
        <dbReference type="Proteomes" id="UP001163046"/>
    </source>
</evidence>
<dbReference type="SUPFAM" id="SSF50156">
    <property type="entry name" value="PDZ domain-like"/>
    <property type="match status" value="1"/>
</dbReference>
<dbReference type="FunFam" id="2.40.10.10:FF:000012">
    <property type="entry name" value="protease Do-like 9"/>
    <property type="match status" value="1"/>
</dbReference>
<dbReference type="Gene3D" id="2.40.10.10">
    <property type="entry name" value="Trypsin-like serine proteases"/>
    <property type="match status" value="2"/>
</dbReference>
<dbReference type="Gene3D" id="3.20.190.20">
    <property type="match status" value="2"/>
</dbReference>
<feature type="domain" description="Protease Do-like PDZ" evidence="5">
    <location>
        <begin position="329"/>
        <end position="461"/>
    </location>
</feature>
<protein>
    <recommendedName>
        <fullName evidence="5">Protease Do-like PDZ domain-containing protein</fullName>
    </recommendedName>
</protein>
<keyword evidence="4" id="KW-0720">Serine protease</keyword>
<dbReference type="Gene3D" id="2.30.42.10">
    <property type="match status" value="1"/>
</dbReference>
<dbReference type="OrthoDB" id="4217619at2759"/>
<dbReference type="Pfam" id="PF13365">
    <property type="entry name" value="Trypsin_2"/>
    <property type="match status" value="1"/>
</dbReference>
<dbReference type="AlphaFoldDB" id="A0A9X0CVG8"/>
<proteinExistence type="inferred from homology"/>
<evidence type="ECO:0000256" key="1">
    <source>
        <dbReference type="ARBA" id="ARBA00010541"/>
    </source>
</evidence>
<accession>A0A9X0CVG8</accession>
<dbReference type="InterPro" id="IPR046449">
    <property type="entry name" value="DEGP_PDZ_sf"/>
</dbReference>
<dbReference type="InterPro" id="IPR041517">
    <property type="entry name" value="DEGP_PDZ"/>
</dbReference>
<dbReference type="PANTHER" id="PTHR45980">
    <property type="match status" value="1"/>
</dbReference>
<dbReference type="Pfam" id="PF17815">
    <property type="entry name" value="PDZ_3"/>
    <property type="match status" value="2"/>
</dbReference>